<dbReference type="InterPro" id="IPR001680">
    <property type="entry name" value="WD40_rpt"/>
</dbReference>
<dbReference type="InterPro" id="IPR015943">
    <property type="entry name" value="WD40/YVTN_repeat-like_dom_sf"/>
</dbReference>
<keyword evidence="2" id="KW-0677">Repeat</keyword>
<accession>F2DAK7</accession>
<keyword evidence="1 4" id="KW-0853">WD repeat</keyword>
<reference evidence="6" key="1">
    <citation type="journal article" date="2011" name="Plant Physiol.">
        <title>Comprehensive sequence analysis of 24,783 barley full-length cDNAs derived from 12 clone libraries.</title>
        <authorList>
            <person name="Matsumoto T."/>
            <person name="Tanaka T."/>
            <person name="Sakai H."/>
            <person name="Amano N."/>
            <person name="Kanamori H."/>
            <person name="Kurita K."/>
            <person name="Kikuta A."/>
            <person name="Kamiya K."/>
            <person name="Yamamoto M."/>
            <person name="Ikawa H."/>
            <person name="Fujii N."/>
            <person name="Hori K."/>
            <person name="Itoh T."/>
            <person name="Sato K."/>
        </authorList>
    </citation>
    <scope>NUCLEOTIDE SEQUENCE</scope>
    <source>
        <tissue evidence="6">Shoot</tissue>
    </source>
</reference>
<dbReference type="Gene3D" id="2.130.10.10">
    <property type="entry name" value="YVTN repeat-like/Quinoprotein amine dehydrogenase"/>
    <property type="match status" value="3"/>
</dbReference>
<evidence type="ECO:0000256" key="2">
    <source>
        <dbReference type="ARBA" id="ARBA00022737"/>
    </source>
</evidence>
<dbReference type="SMART" id="SM00320">
    <property type="entry name" value="WD40"/>
    <property type="match status" value="6"/>
</dbReference>
<dbReference type="AlphaFoldDB" id="F2DAK7"/>
<dbReference type="PROSITE" id="PS50082">
    <property type="entry name" value="WD_REPEATS_2"/>
    <property type="match status" value="2"/>
</dbReference>
<dbReference type="InterPro" id="IPR040132">
    <property type="entry name" value="Tex1/THOC3"/>
</dbReference>
<dbReference type="Pfam" id="PF00400">
    <property type="entry name" value="WD40"/>
    <property type="match status" value="2"/>
</dbReference>
<dbReference type="PANTHER" id="PTHR22839:SF0">
    <property type="entry name" value="THO COMPLEX SUBUNIT 3"/>
    <property type="match status" value="1"/>
</dbReference>
<dbReference type="PANTHER" id="PTHR22839">
    <property type="entry name" value="THO COMPLEX SUBUNIT 3 THO3"/>
    <property type="match status" value="1"/>
</dbReference>
<protein>
    <submittedName>
        <fullName evidence="6">Predicted protein</fullName>
    </submittedName>
</protein>
<feature type="repeat" description="WD" evidence="4">
    <location>
        <begin position="300"/>
        <end position="341"/>
    </location>
</feature>
<feature type="compositionally biased region" description="Polar residues" evidence="5">
    <location>
        <begin position="233"/>
        <end position="242"/>
    </location>
</feature>
<proteinExistence type="evidence at transcript level"/>
<feature type="region of interest" description="Disordered" evidence="5">
    <location>
        <begin position="229"/>
        <end position="249"/>
    </location>
</feature>
<dbReference type="SUPFAM" id="SSF50978">
    <property type="entry name" value="WD40 repeat-like"/>
    <property type="match status" value="1"/>
</dbReference>
<dbReference type="InterPro" id="IPR036322">
    <property type="entry name" value="WD40_repeat_dom_sf"/>
</dbReference>
<feature type="repeat" description="WD" evidence="4">
    <location>
        <begin position="25"/>
        <end position="61"/>
    </location>
</feature>
<sequence>MAHLQPAARNLKAIRPASAKSVAVKDGHRSNITCIAWSCDGQTLATGGEDKDIKIWQYKAGIPNTPFTLVRTGNQLSLLDSHISGTSGTSDSSGTTATESICSIAFSPRHPDILAVASQVEGWNPMNQGIEGGLNGVEIIQESGSNEKTTNNVVEDNKWAKSPRPKVRIWNVKTRQPITTILLSHNPVALAFHPSSYQFVAVCMDKSAIDYSVICWQQLTNLHDLDGAEGESSGLSLETPNSAPDPETIQMEKARRKIDVERKQARQRTAETEGDEGWTLRRDVSLVLKERVQEMKTRGYTNGVSELNGAIFSPCGTRLYTGNHDGSVHVWEYPLKSTISTEPPADEPEQALDEISQQISQETIPEEKQDGDSEMLLAEAAVGNAEPEVAEQMNASSTIASQPLRWMFSKQLNQGCINCIEMDPRRRYYVTGGSEGLAALCDLKTNIASRTFSSYTEQIRFTKASWDGEYVAIAGDDKCIQIVSTASGAMVEQIPTDGKVRALAWSPARMMLVWAIDRNFMYTVL</sequence>
<evidence type="ECO:0000256" key="5">
    <source>
        <dbReference type="SAM" id="MobiDB-lite"/>
    </source>
</evidence>
<evidence type="ECO:0000313" key="6">
    <source>
        <dbReference type="EMBL" id="BAJ92128.1"/>
    </source>
</evidence>
<comment type="similarity">
    <text evidence="3">Belongs to the THOC3 family.</text>
</comment>
<name>F2DAK7_HORVV</name>
<dbReference type="GO" id="GO:0006406">
    <property type="term" value="P:mRNA export from nucleus"/>
    <property type="evidence" value="ECO:0007669"/>
    <property type="project" value="InterPro"/>
</dbReference>
<evidence type="ECO:0000256" key="1">
    <source>
        <dbReference type="ARBA" id="ARBA00022574"/>
    </source>
</evidence>
<evidence type="ECO:0000256" key="3">
    <source>
        <dbReference type="ARBA" id="ARBA00046343"/>
    </source>
</evidence>
<organism evidence="6">
    <name type="scientific">Hordeum vulgare subsp. vulgare</name>
    <name type="common">Domesticated barley</name>
    <dbReference type="NCBI Taxonomy" id="112509"/>
    <lineage>
        <taxon>Eukaryota</taxon>
        <taxon>Viridiplantae</taxon>
        <taxon>Streptophyta</taxon>
        <taxon>Embryophyta</taxon>
        <taxon>Tracheophyta</taxon>
        <taxon>Spermatophyta</taxon>
        <taxon>Magnoliopsida</taxon>
        <taxon>Liliopsida</taxon>
        <taxon>Poales</taxon>
        <taxon>Poaceae</taxon>
        <taxon>BOP clade</taxon>
        <taxon>Pooideae</taxon>
        <taxon>Triticodae</taxon>
        <taxon>Triticeae</taxon>
        <taxon>Hordeinae</taxon>
        <taxon>Hordeum</taxon>
    </lineage>
</organism>
<dbReference type="EMBL" id="AK360921">
    <property type="protein sequence ID" value="BAJ92128.1"/>
    <property type="molecule type" value="mRNA"/>
</dbReference>
<evidence type="ECO:0000256" key="4">
    <source>
        <dbReference type="PROSITE-ProRule" id="PRU00221"/>
    </source>
</evidence>
<dbReference type="PROSITE" id="PS50294">
    <property type="entry name" value="WD_REPEATS_REGION"/>
    <property type="match status" value="1"/>
</dbReference>